<dbReference type="Proteomes" id="UP001147653">
    <property type="component" value="Unassembled WGS sequence"/>
</dbReference>
<reference evidence="1" key="1">
    <citation type="submission" date="2022-10" db="EMBL/GenBank/DDBJ databases">
        <title>The WGS of Solirubrobacter phytolaccae KCTC 29190.</title>
        <authorList>
            <person name="Jiang Z."/>
        </authorList>
    </citation>
    <scope>NUCLEOTIDE SEQUENCE</scope>
    <source>
        <strain evidence="1">KCTC 29190</strain>
    </source>
</reference>
<evidence type="ECO:0000313" key="2">
    <source>
        <dbReference type="Proteomes" id="UP001147653"/>
    </source>
</evidence>
<dbReference type="EMBL" id="JAPDDP010000029">
    <property type="protein sequence ID" value="MDA0181991.1"/>
    <property type="molecule type" value="Genomic_DNA"/>
</dbReference>
<name>A0A9X3NDD0_9ACTN</name>
<organism evidence="1 2">
    <name type="scientific">Solirubrobacter phytolaccae</name>
    <dbReference type="NCBI Taxonomy" id="1404360"/>
    <lineage>
        <taxon>Bacteria</taxon>
        <taxon>Bacillati</taxon>
        <taxon>Actinomycetota</taxon>
        <taxon>Thermoleophilia</taxon>
        <taxon>Solirubrobacterales</taxon>
        <taxon>Solirubrobacteraceae</taxon>
        <taxon>Solirubrobacter</taxon>
    </lineage>
</organism>
<proteinExistence type="predicted"/>
<dbReference type="AlphaFoldDB" id="A0A9X3NDD0"/>
<comment type="caution">
    <text evidence="1">The sequence shown here is derived from an EMBL/GenBank/DDBJ whole genome shotgun (WGS) entry which is preliminary data.</text>
</comment>
<gene>
    <name evidence="1" type="ORF">OJ997_16930</name>
</gene>
<evidence type="ECO:0000313" key="1">
    <source>
        <dbReference type="EMBL" id="MDA0181991.1"/>
    </source>
</evidence>
<sequence>MFYATNACDVTNGGVFGFIVQGPVREYSTLPQGTQVALQFTAPDSTWVAGVAATAYSQAGPVGRQFAAQLWNPDTGSTLAQLAATAVPAWIPFEVAFTPSIRVAAGLRCLNPSGCLIGNLAVGPSMSERMHLREVRFGIEDPDPPVISGSATTSPEWRSSGTDNFDFAATDNIGIQELRIRVDGIDAAASRIPCYDAASNVESRPCAGFNSTAKAVVQLAALSNGRHVVTVEARDPGGLATTRT</sequence>
<keyword evidence="2" id="KW-1185">Reference proteome</keyword>
<dbReference type="RefSeq" id="WP_270026348.1">
    <property type="nucleotide sequence ID" value="NZ_JAPDDP010000029.1"/>
</dbReference>
<accession>A0A9X3NDD0</accession>
<protein>
    <submittedName>
        <fullName evidence="1">Uncharacterized protein</fullName>
    </submittedName>
</protein>